<dbReference type="STRING" id="64791.A0A151WY51"/>
<evidence type="ECO:0000313" key="2">
    <source>
        <dbReference type="Proteomes" id="UP000075809"/>
    </source>
</evidence>
<name>A0A151WY51_9HYME</name>
<evidence type="ECO:0000313" key="1">
    <source>
        <dbReference type="EMBL" id="KYQ52716.1"/>
    </source>
</evidence>
<dbReference type="EMBL" id="KQ982656">
    <property type="protein sequence ID" value="KYQ52716.1"/>
    <property type="molecule type" value="Genomic_DNA"/>
</dbReference>
<organism evidence="1 2">
    <name type="scientific">Mycetomoellerius zeteki</name>
    <dbReference type="NCBI Taxonomy" id="64791"/>
    <lineage>
        <taxon>Eukaryota</taxon>
        <taxon>Metazoa</taxon>
        <taxon>Ecdysozoa</taxon>
        <taxon>Arthropoda</taxon>
        <taxon>Hexapoda</taxon>
        <taxon>Insecta</taxon>
        <taxon>Pterygota</taxon>
        <taxon>Neoptera</taxon>
        <taxon>Endopterygota</taxon>
        <taxon>Hymenoptera</taxon>
        <taxon>Apocrita</taxon>
        <taxon>Aculeata</taxon>
        <taxon>Formicoidea</taxon>
        <taxon>Formicidae</taxon>
        <taxon>Myrmicinae</taxon>
        <taxon>Mycetomoellerius</taxon>
    </lineage>
</organism>
<dbReference type="AlphaFoldDB" id="A0A151WY51"/>
<gene>
    <name evidence="1" type="ORF">ALC60_08131</name>
</gene>
<proteinExistence type="predicted"/>
<dbReference type="Proteomes" id="UP000075809">
    <property type="component" value="Unassembled WGS sequence"/>
</dbReference>
<keyword evidence="2" id="KW-1185">Reference proteome</keyword>
<reference evidence="1 2" key="1">
    <citation type="submission" date="2015-09" db="EMBL/GenBank/DDBJ databases">
        <title>Trachymyrmex zeteki WGS genome.</title>
        <authorList>
            <person name="Nygaard S."/>
            <person name="Hu H."/>
            <person name="Boomsma J."/>
            <person name="Zhang G."/>
        </authorList>
    </citation>
    <scope>NUCLEOTIDE SEQUENCE [LARGE SCALE GENOMIC DNA]</scope>
    <source>
        <strain evidence="1">Tzet28-1</strain>
        <tissue evidence="1">Whole body</tissue>
    </source>
</reference>
<sequence length="71" mass="8204">MGPPDCWARLPTPSFYQKANPEEEAKSLFLMQLRRGRKSAKRSERDKVECEATMIRPQKIIQSEPRDSLAV</sequence>
<protein>
    <submittedName>
        <fullName evidence="1">Uncharacterized protein</fullName>
    </submittedName>
</protein>
<accession>A0A151WY51</accession>